<accession>D6WNG9</accession>
<dbReference type="OrthoDB" id="6738414at2759"/>
<reference evidence="2 3" key="2">
    <citation type="journal article" date="2010" name="Nucleic Acids Res.">
        <title>BeetleBase in 2010: revisions to provide comprehensive genomic information for Tribolium castaneum.</title>
        <authorList>
            <person name="Kim H.S."/>
            <person name="Murphy T."/>
            <person name="Xia J."/>
            <person name="Caragea D."/>
            <person name="Park Y."/>
            <person name="Beeman R.W."/>
            <person name="Lorenzen M.D."/>
            <person name="Butcher S."/>
            <person name="Manak J.R."/>
            <person name="Brown S.J."/>
        </authorList>
    </citation>
    <scope>GENOME REANNOTATION</scope>
    <source>
        <strain evidence="2 3">Georgia GA2</strain>
    </source>
</reference>
<dbReference type="InParanoid" id="D6WNG9"/>
<feature type="region of interest" description="Disordered" evidence="1">
    <location>
        <begin position="104"/>
        <end position="131"/>
    </location>
</feature>
<reference evidence="2 3" key="1">
    <citation type="journal article" date="2008" name="Nature">
        <title>The genome of the model beetle and pest Tribolium castaneum.</title>
        <authorList>
            <consortium name="Tribolium Genome Sequencing Consortium"/>
            <person name="Richards S."/>
            <person name="Gibbs R.A."/>
            <person name="Weinstock G.M."/>
            <person name="Brown S.J."/>
            <person name="Denell R."/>
            <person name="Beeman R.W."/>
            <person name="Gibbs R."/>
            <person name="Beeman R.W."/>
            <person name="Brown S.J."/>
            <person name="Bucher G."/>
            <person name="Friedrich M."/>
            <person name="Grimmelikhuijzen C.J."/>
            <person name="Klingler M."/>
            <person name="Lorenzen M."/>
            <person name="Richards S."/>
            <person name="Roth S."/>
            <person name="Schroder R."/>
            <person name="Tautz D."/>
            <person name="Zdobnov E.M."/>
            <person name="Muzny D."/>
            <person name="Gibbs R.A."/>
            <person name="Weinstock G.M."/>
            <person name="Attaway T."/>
            <person name="Bell S."/>
            <person name="Buhay C.J."/>
            <person name="Chandrabose M.N."/>
            <person name="Chavez D."/>
            <person name="Clerk-Blankenburg K.P."/>
            <person name="Cree A."/>
            <person name="Dao M."/>
            <person name="Davis C."/>
            <person name="Chacko J."/>
            <person name="Dinh H."/>
            <person name="Dugan-Rocha S."/>
            <person name="Fowler G."/>
            <person name="Garner T.T."/>
            <person name="Garnes J."/>
            <person name="Gnirke A."/>
            <person name="Hawes A."/>
            <person name="Hernandez J."/>
            <person name="Hines S."/>
            <person name="Holder M."/>
            <person name="Hume J."/>
            <person name="Jhangiani S.N."/>
            <person name="Joshi V."/>
            <person name="Khan Z.M."/>
            <person name="Jackson L."/>
            <person name="Kovar C."/>
            <person name="Kowis A."/>
            <person name="Lee S."/>
            <person name="Lewis L.R."/>
            <person name="Margolis J."/>
            <person name="Morgan M."/>
            <person name="Nazareth L.V."/>
            <person name="Nguyen N."/>
            <person name="Okwuonu G."/>
            <person name="Parker D."/>
            <person name="Richards S."/>
            <person name="Ruiz S.J."/>
            <person name="Santibanez J."/>
            <person name="Savard J."/>
            <person name="Scherer S.E."/>
            <person name="Schneider B."/>
            <person name="Sodergren E."/>
            <person name="Tautz D."/>
            <person name="Vattahil S."/>
            <person name="Villasana D."/>
            <person name="White C.S."/>
            <person name="Wright R."/>
            <person name="Park Y."/>
            <person name="Beeman R.W."/>
            <person name="Lord J."/>
            <person name="Oppert B."/>
            <person name="Lorenzen M."/>
            <person name="Brown S."/>
            <person name="Wang L."/>
            <person name="Savard J."/>
            <person name="Tautz D."/>
            <person name="Richards S."/>
            <person name="Weinstock G."/>
            <person name="Gibbs R.A."/>
            <person name="Liu Y."/>
            <person name="Worley K."/>
            <person name="Weinstock G."/>
            <person name="Elsik C.G."/>
            <person name="Reese J.T."/>
            <person name="Elhaik E."/>
            <person name="Landan G."/>
            <person name="Graur D."/>
            <person name="Arensburger P."/>
            <person name="Atkinson P."/>
            <person name="Beeman R.W."/>
            <person name="Beidler J."/>
            <person name="Brown S.J."/>
            <person name="Demuth J.P."/>
            <person name="Drury D.W."/>
            <person name="Du Y.Z."/>
            <person name="Fujiwara H."/>
            <person name="Lorenzen M."/>
            <person name="Maselli V."/>
            <person name="Osanai M."/>
            <person name="Park Y."/>
            <person name="Robertson H.M."/>
            <person name="Tu Z."/>
            <person name="Wang J.J."/>
            <person name="Wang S."/>
            <person name="Richards S."/>
            <person name="Song H."/>
            <person name="Zhang L."/>
            <person name="Sodergren E."/>
            <person name="Werner D."/>
            <person name="Stanke M."/>
            <person name="Morgenstern B."/>
            <person name="Solovyev V."/>
            <person name="Kosarev P."/>
            <person name="Brown G."/>
            <person name="Chen H.C."/>
            <person name="Ermolaeva O."/>
            <person name="Hlavina W."/>
            <person name="Kapustin Y."/>
            <person name="Kiryutin B."/>
            <person name="Kitts P."/>
            <person name="Maglott D."/>
            <person name="Pruitt K."/>
            <person name="Sapojnikov V."/>
            <person name="Souvorov A."/>
            <person name="Mackey A.J."/>
            <person name="Waterhouse R.M."/>
            <person name="Wyder S."/>
            <person name="Zdobnov E.M."/>
            <person name="Zdobnov E.M."/>
            <person name="Wyder S."/>
            <person name="Kriventseva E.V."/>
            <person name="Kadowaki T."/>
            <person name="Bork P."/>
            <person name="Aranda M."/>
            <person name="Bao R."/>
            <person name="Beermann A."/>
            <person name="Berns N."/>
            <person name="Bolognesi R."/>
            <person name="Bonneton F."/>
            <person name="Bopp D."/>
            <person name="Brown S.J."/>
            <person name="Bucher G."/>
            <person name="Butts T."/>
            <person name="Chaumot A."/>
            <person name="Denell R.E."/>
            <person name="Ferrier D.E."/>
            <person name="Friedrich M."/>
            <person name="Gordon C.M."/>
            <person name="Jindra M."/>
            <person name="Klingler M."/>
            <person name="Lan Q."/>
            <person name="Lattorff H.M."/>
            <person name="Laudet V."/>
            <person name="von Levetsow C."/>
            <person name="Liu Z."/>
            <person name="Lutz R."/>
            <person name="Lynch J.A."/>
            <person name="da Fonseca R.N."/>
            <person name="Posnien N."/>
            <person name="Reuter R."/>
            <person name="Roth S."/>
            <person name="Savard J."/>
            <person name="Schinko J.B."/>
            <person name="Schmitt C."/>
            <person name="Schoppmeier M."/>
            <person name="Schroder R."/>
            <person name="Shippy T.D."/>
            <person name="Simonnet F."/>
            <person name="Marques-Souza H."/>
            <person name="Tautz D."/>
            <person name="Tomoyasu Y."/>
            <person name="Trauner J."/>
            <person name="Van der Zee M."/>
            <person name="Vervoort M."/>
            <person name="Wittkopp N."/>
            <person name="Wimmer E.A."/>
            <person name="Yang X."/>
            <person name="Jones A.K."/>
            <person name="Sattelle D.B."/>
            <person name="Ebert P.R."/>
            <person name="Nelson D."/>
            <person name="Scott J.G."/>
            <person name="Beeman R.W."/>
            <person name="Muthukrishnan S."/>
            <person name="Kramer K.J."/>
            <person name="Arakane Y."/>
            <person name="Beeman R.W."/>
            <person name="Zhu Q."/>
            <person name="Hogenkamp D."/>
            <person name="Dixit R."/>
            <person name="Oppert B."/>
            <person name="Jiang H."/>
            <person name="Zou Z."/>
            <person name="Marshall J."/>
            <person name="Elpidina E."/>
            <person name="Vinokurov K."/>
            <person name="Oppert C."/>
            <person name="Zou Z."/>
            <person name="Evans J."/>
            <person name="Lu Z."/>
            <person name="Zhao P."/>
            <person name="Sumathipala N."/>
            <person name="Altincicek B."/>
            <person name="Vilcinskas A."/>
            <person name="Williams M."/>
            <person name="Hultmark D."/>
            <person name="Hetru C."/>
            <person name="Jiang H."/>
            <person name="Grimmelikhuijzen C.J."/>
            <person name="Hauser F."/>
            <person name="Cazzamali G."/>
            <person name="Williamson M."/>
            <person name="Park Y."/>
            <person name="Li B."/>
            <person name="Tanaka Y."/>
            <person name="Predel R."/>
            <person name="Neupert S."/>
            <person name="Schachtner J."/>
            <person name="Verleyen P."/>
            <person name="Raible F."/>
            <person name="Bork P."/>
            <person name="Friedrich M."/>
            <person name="Walden K.K."/>
            <person name="Robertson H.M."/>
            <person name="Angeli S."/>
            <person name="Foret S."/>
            <person name="Bucher G."/>
            <person name="Schuetz S."/>
            <person name="Maleszka R."/>
            <person name="Wimmer E.A."/>
            <person name="Beeman R.W."/>
            <person name="Lorenzen M."/>
            <person name="Tomoyasu Y."/>
            <person name="Miller S.C."/>
            <person name="Grossmann D."/>
            <person name="Bucher G."/>
        </authorList>
    </citation>
    <scope>NUCLEOTIDE SEQUENCE [LARGE SCALE GENOMIC DNA]</scope>
    <source>
        <strain evidence="2 3">Georgia GA2</strain>
    </source>
</reference>
<proteinExistence type="predicted"/>
<evidence type="ECO:0000256" key="1">
    <source>
        <dbReference type="SAM" id="MobiDB-lite"/>
    </source>
</evidence>
<feature type="region of interest" description="Disordered" evidence="1">
    <location>
        <begin position="30"/>
        <end position="60"/>
    </location>
</feature>
<name>D6WNG9_TRICA</name>
<keyword evidence="3" id="KW-1185">Reference proteome</keyword>
<dbReference type="Proteomes" id="UP000007266">
    <property type="component" value="Linkage group 5"/>
</dbReference>
<protein>
    <submittedName>
        <fullName evidence="2">Uncharacterized protein</fullName>
    </submittedName>
</protein>
<dbReference type="EMBL" id="KQ971343">
    <property type="protein sequence ID" value="EFA04367.1"/>
    <property type="molecule type" value="Genomic_DNA"/>
</dbReference>
<dbReference type="HOGENOM" id="CLU_781508_0_0_1"/>
<feature type="compositionally biased region" description="Basic and acidic residues" evidence="1">
    <location>
        <begin position="195"/>
        <end position="206"/>
    </location>
</feature>
<organism evidence="2 3">
    <name type="scientific">Tribolium castaneum</name>
    <name type="common">Red flour beetle</name>
    <dbReference type="NCBI Taxonomy" id="7070"/>
    <lineage>
        <taxon>Eukaryota</taxon>
        <taxon>Metazoa</taxon>
        <taxon>Ecdysozoa</taxon>
        <taxon>Arthropoda</taxon>
        <taxon>Hexapoda</taxon>
        <taxon>Insecta</taxon>
        <taxon>Pterygota</taxon>
        <taxon>Neoptera</taxon>
        <taxon>Endopterygota</taxon>
        <taxon>Coleoptera</taxon>
        <taxon>Polyphaga</taxon>
        <taxon>Cucujiformia</taxon>
        <taxon>Tenebrionidae</taxon>
        <taxon>Tenebrionidae incertae sedis</taxon>
        <taxon>Tribolium</taxon>
    </lineage>
</organism>
<evidence type="ECO:0000313" key="2">
    <source>
        <dbReference type="EMBL" id="EFA04367.1"/>
    </source>
</evidence>
<feature type="compositionally biased region" description="Basic and acidic residues" evidence="1">
    <location>
        <begin position="105"/>
        <end position="131"/>
    </location>
</feature>
<evidence type="ECO:0000313" key="3">
    <source>
        <dbReference type="Proteomes" id="UP000007266"/>
    </source>
</evidence>
<feature type="region of interest" description="Disordered" evidence="1">
    <location>
        <begin position="195"/>
        <end position="215"/>
    </location>
</feature>
<gene>
    <name evidence="2" type="primary">AUGUSTUS-3.0.2_14665</name>
    <name evidence="2" type="ORF">TcasGA2_TC014665</name>
</gene>
<dbReference type="AlphaFoldDB" id="D6WNG9"/>
<sequence>MARKKLKQKKKNKPKKPSFLNCFICLTNSDESDDSASLPDRPKASKAPKQAIKQLQSTSKMLTAQHEVSVTYRTSSFFVLNPETEPQNKAPNNNMLLSQAYLEKLQSDSKEPEKSPLSDKKSSISVEDREQKDQLVKTILSKYLQIKRQEMLNREQDHVHQFSKPPPPPKHPQKFNCLRMDCSSDSSETVLLDTDREERPKADFPTKSRSAPTTSTAHDSLADICFKMSRYKQQDNKSDSYVTCCSEDNVTPHKKKLELIFNHSSDEFYSVEDSPFAVDYAISCEGTPVTTGTLKADNALQNAKGEQKYEGVTTCQTLTLQELHLKPTVKDEADDVNNSSTSLKWKLIISHHGDE</sequence>